<reference evidence="2" key="1">
    <citation type="submission" date="2022-09" db="EMBL/GenBank/DDBJ databases">
        <title>Actin cytoskeleton and complex cell architecture in an #Asgard archaeon.</title>
        <authorList>
            <person name="Ponce Toledo R.I."/>
            <person name="Schleper C."/>
            <person name="Rodrigues Oliveira T."/>
            <person name="Wollweber F."/>
            <person name="Xu J."/>
            <person name="Rittmann S."/>
            <person name="Klingl A."/>
            <person name="Pilhofer M."/>
        </authorList>
    </citation>
    <scope>NUCLEOTIDE SEQUENCE</scope>
    <source>
        <strain evidence="2">B-35</strain>
    </source>
</reference>
<keyword evidence="1" id="KW-0812">Transmembrane</keyword>
<keyword evidence="1" id="KW-0472">Membrane</keyword>
<name>A0ABY6HY11_9ARCH</name>
<gene>
    <name evidence="2" type="ORF">NEF87_004590</name>
</gene>
<evidence type="ECO:0000313" key="3">
    <source>
        <dbReference type="Proteomes" id="UP001208689"/>
    </source>
</evidence>
<proteinExistence type="predicted"/>
<dbReference type="Proteomes" id="UP001208689">
    <property type="component" value="Chromosome"/>
</dbReference>
<evidence type="ECO:0000313" key="2">
    <source>
        <dbReference type="EMBL" id="UYP48305.1"/>
    </source>
</evidence>
<dbReference type="EMBL" id="CP104013">
    <property type="protein sequence ID" value="UYP48305.1"/>
    <property type="molecule type" value="Genomic_DNA"/>
</dbReference>
<keyword evidence="3" id="KW-1185">Reference proteome</keyword>
<keyword evidence="1" id="KW-1133">Transmembrane helix</keyword>
<protein>
    <submittedName>
        <fullName evidence="2">Uncharacterized protein</fullName>
    </submittedName>
</protein>
<accession>A0ABY6HY11</accession>
<sequence length="241" mass="28152">MFHNPDIHNTEAPKKEEVNKVLGDNGDRIRLSSPIGQELFTCLFCTFLMGIIFNILRYFLLGLISLMVIYQLLSKTRIDGQKVLLYMIQHSLFSPFHKYILSKHYFIISNGVVVQKSLSQYQKENQPFLVAFIKYLANHPKYLDQFGNTAQKLIVAAKNENYTITRINALMDYYSLTTEELIDQYITTKQILDHLQQRIFIEADVTDREKLYRELNASDPLLLAFEKYHNIELKSGLDIMK</sequence>
<feature type="transmembrane region" description="Helical" evidence="1">
    <location>
        <begin position="47"/>
        <end position="73"/>
    </location>
</feature>
<organism evidence="2 3">
    <name type="scientific">Candidatus Lokiarchaeum ossiferum</name>
    <dbReference type="NCBI Taxonomy" id="2951803"/>
    <lineage>
        <taxon>Archaea</taxon>
        <taxon>Promethearchaeati</taxon>
        <taxon>Promethearchaeota</taxon>
        <taxon>Promethearchaeia</taxon>
        <taxon>Promethearchaeales</taxon>
        <taxon>Promethearchaeaceae</taxon>
        <taxon>Candidatus Lokiarchaeum</taxon>
    </lineage>
</organism>
<evidence type="ECO:0000256" key="1">
    <source>
        <dbReference type="SAM" id="Phobius"/>
    </source>
</evidence>